<evidence type="ECO:0000313" key="3">
    <source>
        <dbReference type="EMBL" id="SIQ60903.1"/>
    </source>
</evidence>
<gene>
    <name evidence="3" type="ORF">SAMN05444858_103229</name>
</gene>
<keyword evidence="2" id="KW-1133">Transmembrane helix</keyword>
<feature type="transmembrane region" description="Helical" evidence="2">
    <location>
        <begin position="100"/>
        <end position="121"/>
    </location>
</feature>
<keyword evidence="4" id="KW-1185">Reference proteome</keyword>
<feature type="transmembrane region" description="Helical" evidence="2">
    <location>
        <begin position="151"/>
        <end position="176"/>
    </location>
</feature>
<evidence type="ECO:0000256" key="2">
    <source>
        <dbReference type="SAM" id="Phobius"/>
    </source>
</evidence>
<organism evidence="3 4">
    <name type="scientific">Micromonospora avicenniae</name>
    <dbReference type="NCBI Taxonomy" id="1198245"/>
    <lineage>
        <taxon>Bacteria</taxon>
        <taxon>Bacillati</taxon>
        <taxon>Actinomycetota</taxon>
        <taxon>Actinomycetes</taxon>
        <taxon>Micromonosporales</taxon>
        <taxon>Micromonosporaceae</taxon>
        <taxon>Micromonospora</taxon>
    </lineage>
</organism>
<feature type="transmembrane region" description="Helical" evidence="2">
    <location>
        <begin position="64"/>
        <end position="88"/>
    </location>
</feature>
<dbReference type="STRING" id="1198245.SAMN05444858_103229"/>
<dbReference type="Proteomes" id="UP000186004">
    <property type="component" value="Unassembled WGS sequence"/>
</dbReference>
<sequence length="210" mass="21140">MSYPYPVPTRRPAAVTVAMAVLLLMAVVAVAYAMAGLLVIGGTVDRFRSAASGAPADQVDGTVALLHASAVVSAVLSLLAGVLLAGLAVGVGGGRAGARVTVWVVSGLGAFCGCAGLALFVGQRSVPLRLGAQDQTNGELFGLIADAYPSWWIPLGGGLSIGQTLGYLVVAALLALPAANVWFRRRSTPAAPPGPPPAPYQPASILPPYS</sequence>
<keyword evidence="2" id="KW-0472">Membrane</keyword>
<evidence type="ECO:0000313" key="4">
    <source>
        <dbReference type="Proteomes" id="UP000186004"/>
    </source>
</evidence>
<feature type="transmembrane region" description="Helical" evidence="2">
    <location>
        <begin position="12"/>
        <end position="44"/>
    </location>
</feature>
<protein>
    <submittedName>
        <fullName evidence="3">Uncharacterized protein</fullName>
    </submittedName>
</protein>
<name>A0A1N6U5N5_9ACTN</name>
<keyword evidence="2" id="KW-0812">Transmembrane</keyword>
<reference evidence="3 4" key="1">
    <citation type="submission" date="2017-01" db="EMBL/GenBank/DDBJ databases">
        <authorList>
            <person name="Mah S.A."/>
            <person name="Swanson W.J."/>
            <person name="Moy G.W."/>
            <person name="Vacquier V.D."/>
        </authorList>
    </citation>
    <scope>NUCLEOTIDE SEQUENCE [LARGE SCALE GENOMIC DNA]</scope>
    <source>
        <strain evidence="3 4">DSM 45758</strain>
    </source>
</reference>
<accession>A0A1N6U5N5</accession>
<feature type="compositionally biased region" description="Pro residues" evidence="1">
    <location>
        <begin position="190"/>
        <end position="200"/>
    </location>
</feature>
<proteinExistence type="predicted"/>
<dbReference type="EMBL" id="FTNF01000003">
    <property type="protein sequence ID" value="SIQ60903.1"/>
    <property type="molecule type" value="Genomic_DNA"/>
</dbReference>
<feature type="region of interest" description="Disordered" evidence="1">
    <location>
        <begin position="188"/>
        <end position="210"/>
    </location>
</feature>
<feature type="compositionally biased region" description="Low complexity" evidence="1">
    <location>
        <begin position="201"/>
        <end position="210"/>
    </location>
</feature>
<dbReference type="AlphaFoldDB" id="A0A1N6U5N5"/>
<evidence type="ECO:0000256" key="1">
    <source>
        <dbReference type="SAM" id="MobiDB-lite"/>
    </source>
</evidence>